<feature type="compositionally biased region" description="Low complexity" evidence="3">
    <location>
        <begin position="640"/>
        <end position="658"/>
    </location>
</feature>
<evidence type="ECO:0000313" key="7">
    <source>
        <dbReference type="EMBL" id="KAL1264250.1"/>
    </source>
</evidence>
<dbReference type="PANTHER" id="PTHR13056">
    <property type="entry name" value="VACUOLAR FUSION PROTEIN CCZ1 HOMOLOG-RELATED"/>
    <property type="match status" value="1"/>
</dbReference>
<reference evidence="7 8" key="1">
    <citation type="submission" date="2023-09" db="EMBL/GenBank/DDBJ databases">
        <authorList>
            <person name="Wang M."/>
        </authorList>
    </citation>
    <scope>NUCLEOTIDE SEQUENCE [LARGE SCALE GENOMIC DNA]</scope>
    <source>
        <strain evidence="7">GT-2023</strain>
        <tissue evidence="7">Liver</tissue>
    </source>
</reference>
<evidence type="ECO:0000259" key="4">
    <source>
        <dbReference type="Pfam" id="PF19031"/>
    </source>
</evidence>
<feature type="compositionally biased region" description="Polar residues" evidence="3">
    <location>
        <begin position="1181"/>
        <end position="1190"/>
    </location>
</feature>
<dbReference type="InterPro" id="IPR043989">
    <property type="entry name" value="CCZ1/INTU/HSP4_longin_3"/>
</dbReference>
<dbReference type="Pfam" id="PF19032">
    <property type="entry name" value="Intu_longin_2"/>
    <property type="match status" value="1"/>
</dbReference>
<comment type="similarity">
    <text evidence="2">Belongs to the SAPAP family.</text>
</comment>
<feature type="region of interest" description="Disordered" evidence="3">
    <location>
        <begin position="1075"/>
        <end position="1223"/>
    </location>
</feature>
<comment type="similarity">
    <text evidence="1">Belongs to the CCZ1 family.</text>
</comment>
<gene>
    <name evidence="7" type="ORF">QQF64_004605</name>
</gene>
<sequence>MLMISPRMASGMQEKQYTPSLLSFFIYNPKFGPREGEEEKKILFYHPIEIEKNEKIRNVGLCEAIVQFTRTFCPTKPAKSLHTQKNRQFFHEPEENYWMVMVVRNPMVEKPNKDGKPPTVEYQEEEIIDSVYGSVLQQCYSMYKLFNGTFSRAFEAGGVELLTQKLEKFFYRYLQTLHLQSCDLLDVFGGISFFPLDKMTYLKIQSFVNRVEESLSLVKYTAFLYNDQLIWSGLEQDDMRILYKYLTTSLFPRHTEPELAGRDSPLRPEVAGNLLHYGRFLTGPANLKDPDAKFRFPRIFVNTEDSYEELHLIVYKAMSAAVCFMVNSAVDLSREFCEQLDGLVGPQLTLLASDICEQYNINRRISGPEKEPQFKFIYFNHMNLAEKSTIHMRKTASVSLTSVHPDLMKILGDINCDFARVDEDEEIIVKAMTDYWVVGKKSDQRELYVILNQKNANLIEVNEEVKRMDSRFAHLYKRDSSVSMIRLKMSRRRSQSQKETREKIQNLRRHLDQLPEIELSMDASSLMATQDNAPKTKTANDVNAAAEERKKMLARYKENKMLQKEKEKREKEKKGVFKVSLYKPQPLGYLPSNMSGQSRGKITEANQSTRVTRSMMQNQKPAVDRHTAPKKVENVLPSRAPAKTTSKAVTTTKTRAATVEPPVRAPTTRSAAKIPAAVVKPVTDSRAAKTRSTVKCPVAPSSGKEKAVQGNTKPVIENKPVEKKDTAVNSQRPEEEEPKASAAPSFAPQGFVFQPPVGLRSFEPAPLSPRSANAFLSPSFISDANMETTFPSPPKPVLPAPSFSSPPPPLSTPPPDHPANPPSVSSPPPAPSSPQPSTSTAPSPPLEPSPPMAPLEPQHDVAYFRAEMVSETERLTGLSELWESRFDDTSIPEEMRDQIRTVVGQARLLMKERFGQFSGLVDDCDLGRGEKITTCTDLQGFWDMVYFQVEDVNKKFNALKEAEAREWKEEVRPVARKRVAKKPPVVGGKAGTGASAAAKSRLAAVKAAMRAKQAEQKATETSDNIQDDSSSAPADLVATLPAQTVVFNGGFFQVESPVKPSGAVRLCRTSAVSSPCVSKFSTPGKQFRSSAVSHASPLPCVSATPPRTHQPHVLPVSSPLRSAEPLPQTPRAPQISPDHNQTTHVSPDTDNFNSQLNFDLSSTCTQHTQPDISNEPEKSPVAQSHDSPSQFELPVDSSEPQHEERIPESMLSPSSQEEPQDNISCEVSEEGLHVQPRADAGLDGLSQCSSHTSSEPVEAESVCAPASCTLMPSTPTKDLSTALSNEVTIPAINGSPTCTDVEMTGIQDAEGATDLDFERYLQPTVRHSMSPVRSPAAERFSLGAVDAEMESPVTQAEEHPHDVLATPTALPRMVFSPQISQMSDNLLLFTPERKERVRQSVCERDLITFTPPMYK</sequence>
<dbReference type="InterPro" id="IPR043988">
    <property type="entry name" value="CCZ1/INTU_longin_2"/>
</dbReference>
<feature type="compositionally biased region" description="Pro residues" evidence="3">
    <location>
        <begin position="842"/>
        <end position="854"/>
    </location>
</feature>
<feature type="compositionally biased region" description="Polar residues" evidence="3">
    <location>
        <begin position="1075"/>
        <end position="1093"/>
    </location>
</feature>
<feature type="domain" description="CCZ1/INTU second Longin" evidence="5">
    <location>
        <begin position="218"/>
        <end position="343"/>
    </location>
</feature>
<evidence type="ECO:0000259" key="6">
    <source>
        <dbReference type="Pfam" id="PF19033"/>
    </source>
</evidence>
<comment type="caution">
    <text evidence="7">The sequence shown here is derived from an EMBL/GenBank/DDBJ whole genome shotgun (WGS) entry which is preliminary data.</text>
</comment>
<accession>A0ABR3MI11</accession>
<dbReference type="Pfam" id="PF19031">
    <property type="entry name" value="Intu_longin_1"/>
    <property type="match status" value="1"/>
</dbReference>
<dbReference type="Pfam" id="PF03359">
    <property type="entry name" value="GKAP"/>
    <property type="match status" value="1"/>
</dbReference>
<evidence type="ECO:0000259" key="5">
    <source>
        <dbReference type="Pfam" id="PF19032"/>
    </source>
</evidence>
<proteinExistence type="inferred from homology"/>
<dbReference type="EMBL" id="JAYMGO010000012">
    <property type="protein sequence ID" value="KAL1264250.1"/>
    <property type="molecule type" value="Genomic_DNA"/>
</dbReference>
<evidence type="ECO:0000256" key="1">
    <source>
        <dbReference type="ARBA" id="ARBA00005352"/>
    </source>
</evidence>
<feature type="compositionally biased region" description="Polar residues" evidence="3">
    <location>
        <begin position="1211"/>
        <end position="1223"/>
    </location>
</feature>
<dbReference type="Pfam" id="PF19033">
    <property type="entry name" value="Intu_longin_3"/>
    <property type="match status" value="1"/>
</dbReference>
<feature type="compositionally biased region" description="Pro residues" evidence="3">
    <location>
        <begin position="791"/>
        <end position="834"/>
    </location>
</feature>
<evidence type="ECO:0000256" key="2">
    <source>
        <dbReference type="ARBA" id="ARBA00008839"/>
    </source>
</evidence>
<evidence type="ECO:0008006" key="9">
    <source>
        <dbReference type="Google" id="ProtNLM"/>
    </source>
</evidence>
<feature type="domain" description="CCZ1/INTU/HPS4 third Longin" evidence="6">
    <location>
        <begin position="370"/>
        <end position="467"/>
    </location>
</feature>
<feature type="compositionally biased region" description="Polar residues" evidence="3">
    <location>
        <begin position="1137"/>
        <end position="1172"/>
    </location>
</feature>
<feature type="region of interest" description="Disordered" evidence="3">
    <location>
        <begin position="683"/>
        <end position="749"/>
    </location>
</feature>
<dbReference type="InterPro" id="IPR005026">
    <property type="entry name" value="SAPAP"/>
</dbReference>
<organism evidence="7 8">
    <name type="scientific">Cirrhinus molitorella</name>
    <name type="common">mud carp</name>
    <dbReference type="NCBI Taxonomy" id="172907"/>
    <lineage>
        <taxon>Eukaryota</taxon>
        <taxon>Metazoa</taxon>
        <taxon>Chordata</taxon>
        <taxon>Craniata</taxon>
        <taxon>Vertebrata</taxon>
        <taxon>Euteleostomi</taxon>
        <taxon>Actinopterygii</taxon>
        <taxon>Neopterygii</taxon>
        <taxon>Teleostei</taxon>
        <taxon>Ostariophysi</taxon>
        <taxon>Cypriniformes</taxon>
        <taxon>Cyprinidae</taxon>
        <taxon>Labeoninae</taxon>
        <taxon>Labeonini</taxon>
        <taxon>Cirrhinus</taxon>
    </lineage>
</organism>
<protein>
    <recommendedName>
        <fullName evidence="9">CCZ1/INTU/HSP4 first Longin domain-containing protein</fullName>
    </recommendedName>
</protein>
<dbReference type="InterPro" id="IPR013176">
    <property type="entry name" value="Ccz1"/>
</dbReference>
<dbReference type="Proteomes" id="UP001558613">
    <property type="component" value="Unassembled WGS sequence"/>
</dbReference>
<dbReference type="InterPro" id="IPR043987">
    <property type="entry name" value="CCZ1/INTU/HSP4_longin_1"/>
</dbReference>
<feature type="region of interest" description="Disordered" evidence="3">
    <location>
        <begin position="640"/>
        <end position="671"/>
    </location>
</feature>
<dbReference type="PANTHER" id="PTHR13056:SF0">
    <property type="entry name" value="VACUOLAR FUSION PROTEIN CCZ1 HOMOLOG-RELATED"/>
    <property type="match status" value="1"/>
</dbReference>
<evidence type="ECO:0000313" key="8">
    <source>
        <dbReference type="Proteomes" id="UP001558613"/>
    </source>
</evidence>
<feature type="domain" description="CCZ1/INTU/HSP4 first Longin" evidence="4">
    <location>
        <begin position="22"/>
        <end position="148"/>
    </location>
</feature>
<evidence type="ECO:0000256" key="3">
    <source>
        <dbReference type="SAM" id="MobiDB-lite"/>
    </source>
</evidence>
<name>A0ABR3MI11_9TELE</name>
<feature type="region of interest" description="Disordered" evidence="3">
    <location>
        <begin position="786"/>
        <end position="856"/>
    </location>
</feature>
<keyword evidence="8" id="KW-1185">Reference proteome</keyword>